<dbReference type="SMART" id="SM00116">
    <property type="entry name" value="CBS"/>
    <property type="match status" value="2"/>
</dbReference>
<reference evidence="3 4" key="1">
    <citation type="submission" date="2015-07" db="EMBL/GenBank/DDBJ databases">
        <title>Genome sequence of Leptolinea tardivitalis DSM 16556.</title>
        <authorList>
            <person name="Hemp J."/>
            <person name="Ward L.M."/>
            <person name="Pace L.A."/>
            <person name="Fischer W.W."/>
        </authorList>
    </citation>
    <scope>NUCLEOTIDE SEQUENCE [LARGE SCALE GENOMIC DNA]</scope>
    <source>
        <strain evidence="3 4">YMTK-2</strain>
    </source>
</reference>
<dbReference type="PANTHER" id="PTHR43773">
    <property type="entry name" value="MAGNESIUM TRANSPORTER MGTE"/>
    <property type="match status" value="1"/>
</dbReference>
<dbReference type="SMART" id="SM00924">
    <property type="entry name" value="MgtE_N"/>
    <property type="match status" value="1"/>
</dbReference>
<dbReference type="InterPro" id="IPR038076">
    <property type="entry name" value="MgtE_N_sf"/>
</dbReference>
<dbReference type="InterPro" id="IPR006668">
    <property type="entry name" value="Mg_transptr_MgtE_intracell_dom"/>
</dbReference>
<keyword evidence="4" id="KW-1185">Reference proteome</keyword>
<dbReference type="Pfam" id="PF00571">
    <property type="entry name" value="CBS"/>
    <property type="match status" value="2"/>
</dbReference>
<dbReference type="SUPFAM" id="SSF54631">
    <property type="entry name" value="CBS-domain pair"/>
    <property type="match status" value="1"/>
</dbReference>
<dbReference type="GO" id="GO:0016020">
    <property type="term" value="C:membrane"/>
    <property type="evidence" value="ECO:0007669"/>
    <property type="project" value="InterPro"/>
</dbReference>
<dbReference type="GO" id="GO:0015095">
    <property type="term" value="F:magnesium ion transmembrane transporter activity"/>
    <property type="evidence" value="ECO:0007669"/>
    <property type="project" value="InterPro"/>
</dbReference>
<dbReference type="OrthoDB" id="9790355at2"/>
<keyword evidence="1" id="KW-0129">CBS domain</keyword>
<dbReference type="EMBL" id="LGCK01000011">
    <property type="protein sequence ID" value="KPL71265.1"/>
    <property type="molecule type" value="Genomic_DNA"/>
</dbReference>
<comment type="caution">
    <text evidence="3">The sequence shown here is derived from an EMBL/GenBank/DDBJ whole genome shotgun (WGS) entry which is preliminary data.</text>
</comment>
<dbReference type="PROSITE" id="PS51371">
    <property type="entry name" value="CBS"/>
    <property type="match status" value="2"/>
</dbReference>
<protein>
    <recommendedName>
        <fullName evidence="2">CBS domain-containing protein</fullName>
    </recommendedName>
</protein>
<organism evidence="3 4">
    <name type="scientific">Leptolinea tardivitalis</name>
    <dbReference type="NCBI Taxonomy" id="229920"/>
    <lineage>
        <taxon>Bacteria</taxon>
        <taxon>Bacillati</taxon>
        <taxon>Chloroflexota</taxon>
        <taxon>Anaerolineae</taxon>
        <taxon>Anaerolineales</taxon>
        <taxon>Anaerolineaceae</taxon>
        <taxon>Leptolinea</taxon>
    </lineage>
</organism>
<gene>
    <name evidence="3" type="ORF">ADM99_11175</name>
</gene>
<evidence type="ECO:0000256" key="1">
    <source>
        <dbReference type="PROSITE-ProRule" id="PRU00703"/>
    </source>
</evidence>
<proteinExistence type="predicted"/>
<dbReference type="Gene3D" id="1.25.60.10">
    <property type="entry name" value="MgtE N-terminal domain-like"/>
    <property type="match status" value="1"/>
</dbReference>
<evidence type="ECO:0000313" key="4">
    <source>
        <dbReference type="Proteomes" id="UP000050430"/>
    </source>
</evidence>
<dbReference type="STRING" id="229920.ADM99_11175"/>
<dbReference type="PATRIC" id="fig|229920.5.peg.3418"/>
<dbReference type="InterPro" id="IPR006669">
    <property type="entry name" value="MgtE_transporter"/>
</dbReference>
<dbReference type="Pfam" id="PF03448">
    <property type="entry name" value="MgtE_N"/>
    <property type="match status" value="1"/>
</dbReference>
<accession>A0A0P6X7X6</accession>
<dbReference type="RefSeq" id="WP_062423383.1">
    <property type="nucleotide sequence ID" value="NZ_BBYA01000015.1"/>
</dbReference>
<dbReference type="Proteomes" id="UP000050430">
    <property type="component" value="Unassembled WGS sequence"/>
</dbReference>
<dbReference type="SUPFAM" id="SSF158791">
    <property type="entry name" value="MgtE N-terminal domain-like"/>
    <property type="match status" value="1"/>
</dbReference>
<feature type="domain" description="CBS" evidence="2">
    <location>
        <begin position="289"/>
        <end position="352"/>
    </location>
</feature>
<dbReference type="CDD" id="cd04606">
    <property type="entry name" value="CBS_pair_Mg_transporter"/>
    <property type="match status" value="1"/>
</dbReference>
<evidence type="ECO:0000313" key="3">
    <source>
        <dbReference type="EMBL" id="KPL71265.1"/>
    </source>
</evidence>
<feature type="domain" description="CBS" evidence="2">
    <location>
        <begin position="353"/>
        <end position="410"/>
    </location>
</feature>
<dbReference type="InterPro" id="IPR000644">
    <property type="entry name" value="CBS_dom"/>
</dbReference>
<dbReference type="AlphaFoldDB" id="A0A0P6X7X6"/>
<dbReference type="PANTHER" id="PTHR43773:SF1">
    <property type="entry name" value="MAGNESIUM TRANSPORTER MGTE"/>
    <property type="match status" value="1"/>
</dbReference>
<dbReference type="InterPro" id="IPR046342">
    <property type="entry name" value="CBS_dom_sf"/>
</dbReference>
<dbReference type="Gene3D" id="3.10.580.10">
    <property type="entry name" value="CBS-domain"/>
    <property type="match status" value="1"/>
</dbReference>
<evidence type="ECO:0000259" key="2">
    <source>
        <dbReference type="PROSITE" id="PS51371"/>
    </source>
</evidence>
<sequence>MPFVSELMGRKVTDIDGNTIGTLVDLIATQVNIPIPKIIAIKVKRSNGNVNIPATDVAALFAPIIPLNQHQGNLSVYEEQNDDLNLVEDVLDKQIIDTNGVRVVRVNDLEITRVNGEFYVSNVDIGGAGLLRRLGFKRSTPSVADKAVGALPSGMISWEDVELITHDEPMRLKVPSDKLSVLHPADLAEILSDLNRQEGSKLLESLDDETLADTLEEVEPDFQASLVEQLPNERIADVLEEMSPDEAADLLAELPEDRSEQLLNLMEKDEAEDVRKLLTFPEESAGGIMNTEFVTLPVDLTAGQAITRIRETANEAETIYYLYVTDEADHLLGVFSLRQLVLANPKAHIKDFMETHLITVELTDDQNHCAQIISKYNLLAVPVVDKNNVIHGIVTADDALDKIIPTAWKKRLPKLYH</sequence>
<name>A0A0P6X7X6_9CHLR</name>